<sequence>MQEPRITVIVPCYNEEEVLPKSSQVLGSILTKMIQAQQIRADSQVLFVDDGSSDKTWTLIKRFEAQNRIFSGLKFSRNFGHQNALMAGMKVAGKLSDAVITIDADLQDDPNLITEMVAHFKKGSEIVLGVRNDRTSDTIFKRFTAEKFWV</sequence>
<protein>
    <submittedName>
        <fullName evidence="8">Glycosyltransferase</fullName>
        <ecNumber evidence="8">2.4.-.-</ecNumber>
    </submittedName>
</protein>
<keyword evidence="5" id="KW-1133">Transmembrane helix</keyword>
<dbReference type="InterPro" id="IPR001173">
    <property type="entry name" value="Glyco_trans_2-like"/>
</dbReference>
<dbReference type="Pfam" id="PF00535">
    <property type="entry name" value="Glycos_transf_2"/>
    <property type="match status" value="1"/>
</dbReference>
<dbReference type="SUPFAM" id="SSF53448">
    <property type="entry name" value="Nucleotide-diphospho-sugar transferases"/>
    <property type="match status" value="1"/>
</dbReference>
<evidence type="ECO:0000259" key="7">
    <source>
        <dbReference type="Pfam" id="PF00535"/>
    </source>
</evidence>
<evidence type="ECO:0000256" key="1">
    <source>
        <dbReference type="ARBA" id="ARBA00004141"/>
    </source>
</evidence>
<dbReference type="EC" id="2.4.-.-" evidence="8"/>
<name>A0ABU1AAI6_9LACO</name>
<keyword evidence="9" id="KW-1185">Reference proteome</keyword>
<dbReference type="Proteomes" id="UP001227831">
    <property type="component" value="Unassembled WGS sequence"/>
</dbReference>
<dbReference type="EMBL" id="JAVCWF010000001">
    <property type="protein sequence ID" value="MDQ7937355.1"/>
    <property type="molecule type" value="Genomic_DNA"/>
</dbReference>
<dbReference type="InterPro" id="IPR050256">
    <property type="entry name" value="Glycosyltransferase_2"/>
</dbReference>
<evidence type="ECO:0000256" key="2">
    <source>
        <dbReference type="ARBA" id="ARBA00022676"/>
    </source>
</evidence>
<keyword evidence="6" id="KW-0472">Membrane</keyword>
<keyword evidence="4" id="KW-0812">Transmembrane</keyword>
<organism evidence="8 9">
    <name type="scientific">Lactiplantibacillus brownii</name>
    <dbReference type="NCBI Taxonomy" id="3069269"/>
    <lineage>
        <taxon>Bacteria</taxon>
        <taxon>Bacillati</taxon>
        <taxon>Bacillota</taxon>
        <taxon>Bacilli</taxon>
        <taxon>Lactobacillales</taxon>
        <taxon>Lactobacillaceae</taxon>
        <taxon>Lactiplantibacillus</taxon>
    </lineage>
</organism>
<proteinExistence type="predicted"/>
<dbReference type="RefSeq" id="WP_308703107.1">
    <property type="nucleotide sequence ID" value="NZ_JAVCWF010000001.1"/>
</dbReference>
<evidence type="ECO:0000256" key="5">
    <source>
        <dbReference type="ARBA" id="ARBA00022989"/>
    </source>
</evidence>
<evidence type="ECO:0000256" key="4">
    <source>
        <dbReference type="ARBA" id="ARBA00022692"/>
    </source>
</evidence>
<dbReference type="PANTHER" id="PTHR48090">
    <property type="entry name" value="UNDECAPRENYL-PHOSPHATE 4-DEOXY-4-FORMAMIDO-L-ARABINOSE TRANSFERASE-RELATED"/>
    <property type="match status" value="1"/>
</dbReference>
<evidence type="ECO:0000313" key="9">
    <source>
        <dbReference type="Proteomes" id="UP001227831"/>
    </source>
</evidence>
<accession>A0ABU1AAI6</accession>
<evidence type="ECO:0000256" key="3">
    <source>
        <dbReference type="ARBA" id="ARBA00022679"/>
    </source>
</evidence>
<keyword evidence="3 8" id="KW-0808">Transferase</keyword>
<evidence type="ECO:0000313" key="8">
    <source>
        <dbReference type="EMBL" id="MDQ7937355.1"/>
    </source>
</evidence>
<keyword evidence="2 8" id="KW-0328">Glycosyltransferase</keyword>
<feature type="domain" description="Glycosyltransferase 2-like" evidence="7">
    <location>
        <begin position="7"/>
        <end position="141"/>
    </location>
</feature>
<dbReference type="GO" id="GO:0016757">
    <property type="term" value="F:glycosyltransferase activity"/>
    <property type="evidence" value="ECO:0007669"/>
    <property type="project" value="UniProtKB-KW"/>
</dbReference>
<evidence type="ECO:0000256" key="6">
    <source>
        <dbReference type="ARBA" id="ARBA00023136"/>
    </source>
</evidence>
<dbReference type="InterPro" id="IPR029044">
    <property type="entry name" value="Nucleotide-diphossugar_trans"/>
</dbReference>
<reference evidence="8 9" key="1">
    <citation type="journal article" date="2023" name="Int. J. Syst. Evol. Microbiol.">
        <title>Lactiplantibacillus brownii sp. nov., a novel psychrotolerant species isolated from sauerkraut.</title>
        <authorList>
            <person name="Heng Y.C."/>
            <person name="Silvaraju S."/>
            <person name="Lee J.K.Y."/>
            <person name="Kittelmann S."/>
        </authorList>
    </citation>
    <scope>NUCLEOTIDE SEQUENCE [LARGE SCALE GENOMIC DNA]</scope>
    <source>
        <strain evidence="8 9">WILCCON 0030</strain>
    </source>
</reference>
<dbReference type="PANTHER" id="PTHR48090:SF1">
    <property type="entry name" value="PROPHAGE BACTOPRENOL GLUCOSYL TRANSFERASE HOMOLOG"/>
    <property type="match status" value="1"/>
</dbReference>
<comment type="subcellular location">
    <subcellularLocation>
        <location evidence="1">Membrane</location>
        <topology evidence="1">Multi-pass membrane protein</topology>
    </subcellularLocation>
</comment>
<gene>
    <name evidence="8" type="ORF">RA086_06905</name>
</gene>
<comment type="caution">
    <text evidence="8">The sequence shown here is derived from an EMBL/GenBank/DDBJ whole genome shotgun (WGS) entry which is preliminary data.</text>
</comment>
<dbReference type="Gene3D" id="3.90.550.10">
    <property type="entry name" value="Spore Coat Polysaccharide Biosynthesis Protein SpsA, Chain A"/>
    <property type="match status" value="1"/>
</dbReference>